<protein>
    <recommendedName>
        <fullName evidence="3">3-oxoacyl-ACP reductase</fullName>
    </recommendedName>
</protein>
<proteinExistence type="inferred from homology"/>
<dbReference type="Pfam" id="PF13561">
    <property type="entry name" value="adh_short_C2"/>
    <property type="match status" value="1"/>
</dbReference>
<dbReference type="PRINTS" id="PR00081">
    <property type="entry name" value="GDHRDH"/>
</dbReference>
<evidence type="ECO:0000256" key="1">
    <source>
        <dbReference type="ARBA" id="ARBA00006484"/>
    </source>
</evidence>
<dbReference type="PRINTS" id="PR00080">
    <property type="entry name" value="SDRFAMILY"/>
</dbReference>
<gene>
    <name evidence="2" type="ORF">METZ01_LOCUS35423</name>
</gene>
<dbReference type="PANTHER" id="PTHR42760">
    <property type="entry name" value="SHORT-CHAIN DEHYDROGENASES/REDUCTASES FAMILY MEMBER"/>
    <property type="match status" value="1"/>
</dbReference>
<dbReference type="GO" id="GO:0016616">
    <property type="term" value="F:oxidoreductase activity, acting on the CH-OH group of donors, NAD or NADP as acceptor"/>
    <property type="evidence" value="ECO:0007669"/>
    <property type="project" value="TreeGrafter"/>
</dbReference>
<sequence>MKNRKVIVTGAADGIGRALVLAFAKEGAQVAGCSRSAERLESLEKEIKGSGHIFFATDLSNAEGISEFFNKTQETFSGIDILVNNVGAVLKLGNFLEVSDQDWENSFQLNLMSAVRLCRLSIPALRKSSCPRIINISSIAASHPQEIFPHYSAMKAGMSNLTVSLAQTLAEDGICVNSISPGPVWSQSWEKEAKAQASGQSFEQVKNDIMGQTSINIPLNRMGMPEDLTGLTLFLASEQSAWITATNFVIDGGLTRNPF</sequence>
<name>A0A381QVG8_9ZZZZ</name>
<evidence type="ECO:0000313" key="2">
    <source>
        <dbReference type="EMBL" id="SUZ82569.1"/>
    </source>
</evidence>
<dbReference type="SUPFAM" id="SSF51735">
    <property type="entry name" value="NAD(P)-binding Rossmann-fold domains"/>
    <property type="match status" value="1"/>
</dbReference>
<organism evidence="2">
    <name type="scientific">marine metagenome</name>
    <dbReference type="NCBI Taxonomy" id="408172"/>
    <lineage>
        <taxon>unclassified sequences</taxon>
        <taxon>metagenomes</taxon>
        <taxon>ecological metagenomes</taxon>
    </lineage>
</organism>
<comment type="similarity">
    <text evidence="1">Belongs to the short-chain dehydrogenases/reductases (SDR) family.</text>
</comment>
<accession>A0A381QVG8</accession>
<dbReference type="InterPro" id="IPR002347">
    <property type="entry name" value="SDR_fam"/>
</dbReference>
<dbReference type="AlphaFoldDB" id="A0A381QVG8"/>
<dbReference type="InterPro" id="IPR036291">
    <property type="entry name" value="NAD(P)-bd_dom_sf"/>
</dbReference>
<dbReference type="EMBL" id="UINC01001513">
    <property type="protein sequence ID" value="SUZ82569.1"/>
    <property type="molecule type" value="Genomic_DNA"/>
</dbReference>
<evidence type="ECO:0008006" key="3">
    <source>
        <dbReference type="Google" id="ProtNLM"/>
    </source>
</evidence>
<dbReference type="Gene3D" id="3.40.50.720">
    <property type="entry name" value="NAD(P)-binding Rossmann-like Domain"/>
    <property type="match status" value="1"/>
</dbReference>
<reference evidence="2" key="1">
    <citation type="submission" date="2018-05" db="EMBL/GenBank/DDBJ databases">
        <authorList>
            <person name="Lanie J.A."/>
            <person name="Ng W.-L."/>
            <person name="Kazmierczak K.M."/>
            <person name="Andrzejewski T.M."/>
            <person name="Davidsen T.M."/>
            <person name="Wayne K.J."/>
            <person name="Tettelin H."/>
            <person name="Glass J.I."/>
            <person name="Rusch D."/>
            <person name="Podicherti R."/>
            <person name="Tsui H.-C.T."/>
            <person name="Winkler M.E."/>
        </authorList>
    </citation>
    <scope>NUCLEOTIDE SEQUENCE</scope>
</reference>
<dbReference type="FunFam" id="3.40.50.720:FF:000084">
    <property type="entry name" value="Short-chain dehydrogenase reductase"/>
    <property type="match status" value="1"/>
</dbReference>